<dbReference type="SUPFAM" id="SSF69705">
    <property type="entry name" value="Transcription factor NusA, N-terminal domain"/>
    <property type="match status" value="1"/>
</dbReference>
<evidence type="ECO:0000256" key="2">
    <source>
        <dbReference type="ARBA" id="ARBA00022490"/>
    </source>
</evidence>
<dbReference type="Gene3D" id="2.40.50.140">
    <property type="entry name" value="Nucleic acid-binding proteins"/>
    <property type="match status" value="1"/>
</dbReference>
<keyword evidence="2 7" id="KW-0963">Cytoplasm</keyword>
<gene>
    <name evidence="7 9" type="primary">nusA</name>
    <name evidence="9" type="ORF">G3RUM_00003</name>
</gene>
<keyword evidence="1 7" id="KW-0806">Transcription termination</keyword>
<keyword evidence="3 7" id="KW-0889">Transcription antitermination</keyword>
<evidence type="ECO:0000256" key="6">
    <source>
        <dbReference type="ARBA" id="ARBA00023163"/>
    </source>
</evidence>
<evidence type="ECO:0000256" key="5">
    <source>
        <dbReference type="ARBA" id="ARBA00023015"/>
    </source>
</evidence>
<keyword evidence="6 7" id="KW-0804">Transcription</keyword>
<keyword evidence="5 7" id="KW-0805">Transcription regulation</keyword>
<comment type="subcellular location">
    <subcellularLocation>
        <location evidence="7">Cytoplasm</location>
    </subcellularLocation>
</comment>
<dbReference type="PROSITE" id="PS50084">
    <property type="entry name" value="KH_TYPE_1"/>
    <property type="match status" value="1"/>
</dbReference>
<evidence type="ECO:0000256" key="7">
    <source>
        <dbReference type="HAMAP-Rule" id="MF_00945"/>
    </source>
</evidence>
<keyword evidence="10" id="KW-1185">Reference proteome</keyword>
<evidence type="ECO:0000313" key="9">
    <source>
        <dbReference type="EMBL" id="RYC75073.1"/>
    </source>
</evidence>
<dbReference type="CDD" id="cd04455">
    <property type="entry name" value="S1_NusA"/>
    <property type="match status" value="1"/>
</dbReference>
<evidence type="ECO:0000259" key="8">
    <source>
        <dbReference type="PROSITE" id="PS50126"/>
    </source>
</evidence>
<dbReference type="Pfam" id="PF08529">
    <property type="entry name" value="NusA_N"/>
    <property type="match status" value="1"/>
</dbReference>
<dbReference type="InterPro" id="IPR009019">
    <property type="entry name" value="KH_sf_prok-type"/>
</dbReference>
<evidence type="ECO:0000313" key="10">
    <source>
        <dbReference type="Proteomes" id="UP001191019"/>
    </source>
</evidence>
<dbReference type="CDD" id="cd22529">
    <property type="entry name" value="KH-II_NusA_rpt2"/>
    <property type="match status" value="1"/>
</dbReference>
<dbReference type="InterPro" id="IPR013735">
    <property type="entry name" value="TF_NusA_N"/>
</dbReference>
<dbReference type="RefSeq" id="WP_129734173.1">
    <property type="nucleotide sequence ID" value="NZ_PRLM01000001.1"/>
</dbReference>
<dbReference type="InterPro" id="IPR012340">
    <property type="entry name" value="NA-bd_OB-fold"/>
</dbReference>
<dbReference type="InterPro" id="IPR030842">
    <property type="entry name" value="TF_NusA_bacterial"/>
</dbReference>
<dbReference type="CDD" id="cd02134">
    <property type="entry name" value="KH-II_NusA_rpt1"/>
    <property type="match status" value="1"/>
</dbReference>
<evidence type="ECO:0000256" key="4">
    <source>
        <dbReference type="ARBA" id="ARBA00022884"/>
    </source>
</evidence>
<comment type="function">
    <text evidence="7">Participates in both transcription termination and antitermination.</text>
</comment>
<dbReference type="InterPro" id="IPR003029">
    <property type="entry name" value="S1_domain"/>
</dbReference>
<feature type="domain" description="S1 motif" evidence="8">
    <location>
        <begin position="142"/>
        <end position="206"/>
    </location>
</feature>
<protein>
    <recommendedName>
        <fullName evidence="7">Transcription termination/antitermination protein NusA</fullName>
    </recommendedName>
</protein>
<comment type="caution">
    <text evidence="9">The sequence shown here is derived from an EMBL/GenBank/DDBJ whole genome shotgun (WGS) entry which is preliminary data.</text>
</comment>
<comment type="subunit">
    <text evidence="7">Monomer. Binds directly to the core enzyme of the DNA-dependent RNA polymerase and to nascent RNA.</text>
</comment>
<sequence>MENLDLKQMSAMVDIIAEEKGLPKDTVLNVIEQAIAAAWRKDNGDREMNVRAVLNTKTGEADVYVAREVIEDGVGYNPSTEIPLAEALENNKDAKLGDIVEEKSKVSTFGRVAAMTAKQVVVQRLREAENDAVLTAFEDKIGTVVTGTVSRIEPKLVRIDLGRASGIMPRSEQIDGEYYTVGSRIKVYIKNIEHGDRGAQLILSRGNAEFVEYLFRQEVPELENGTVEIRGIAREAGRRTKIAVISTVPGVDPVGTFVGGRGIRVQAVMNEIGDREKIDVITWSDNASEYIREALSPAEVNKVEIDGKKAKVFVSEDQQSIAIGKQGQNVRLASKLTGYDIDIELQKTAPKKKKKNVEDSLLSAIEETSSEE</sequence>
<evidence type="ECO:0000256" key="1">
    <source>
        <dbReference type="ARBA" id="ARBA00022472"/>
    </source>
</evidence>
<dbReference type="PROSITE" id="PS50126">
    <property type="entry name" value="S1"/>
    <property type="match status" value="1"/>
</dbReference>
<keyword evidence="4 7" id="KW-0694">RNA-binding</keyword>
<organism evidence="9 10">
    <name type="scientific">Candidatus Nanosyncoccus alces</name>
    <dbReference type="NCBI Taxonomy" id="2171997"/>
    <lineage>
        <taxon>Bacteria</taxon>
        <taxon>Candidatus Saccharimonadota</taxon>
        <taxon>Candidatus Nanosyncoccalia</taxon>
        <taxon>Candidatus Nanosyncoccales</taxon>
        <taxon>Candidatus Nanosyncoccaceae</taxon>
        <taxon>Candidatus Nanosyncoccus</taxon>
    </lineage>
</organism>
<dbReference type="Pfam" id="PF13184">
    <property type="entry name" value="KH_NusA_1st"/>
    <property type="match status" value="1"/>
</dbReference>
<dbReference type="PANTHER" id="PTHR22648:SF0">
    <property type="entry name" value="TRANSCRIPTION TERMINATION_ANTITERMINATION PROTEIN NUSA"/>
    <property type="match status" value="1"/>
</dbReference>
<proteinExistence type="inferred from homology"/>
<dbReference type="SMART" id="SM00316">
    <property type="entry name" value="S1"/>
    <property type="match status" value="1"/>
</dbReference>
<dbReference type="InterPro" id="IPR025249">
    <property type="entry name" value="TF_NusA_KH_1st"/>
</dbReference>
<dbReference type="HAMAP" id="MF_00945_B">
    <property type="entry name" value="NusA_B"/>
    <property type="match status" value="1"/>
</dbReference>
<name>A0ABY0FMC8_9BACT</name>
<dbReference type="InterPro" id="IPR015946">
    <property type="entry name" value="KH_dom-like_a/b"/>
</dbReference>
<dbReference type="Gene3D" id="3.30.1480.10">
    <property type="entry name" value="NusA, N-terminal domain"/>
    <property type="match status" value="1"/>
</dbReference>
<dbReference type="Pfam" id="PF00575">
    <property type="entry name" value="S1"/>
    <property type="match status" value="1"/>
</dbReference>
<comment type="similarity">
    <text evidence="7">Belongs to the NusA family.</text>
</comment>
<dbReference type="SUPFAM" id="SSF50249">
    <property type="entry name" value="Nucleic acid-binding proteins"/>
    <property type="match status" value="1"/>
</dbReference>
<dbReference type="InterPro" id="IPR010213">
    <property type="entry name" value="TF_NusA"/>
</dbReference>
<dbReference type="Gene3D" id="3.30.300.20">
    <property type="match status" value="2"/>
</dbReference>
<dbReference type="Proteomes" id="UP001191019">
    <property type="component" value="Unassembled WGS sequence"/>
</dbReference>
<reference evidence="9 10" key="1">
    <citation type="journal article" date="2018" name="bioRxiv">
        <title>Evidence of independent acquisition and adaption of ultra-small bacteria to human hosts across the highly diverse yet reduced genomes of the phylum Saccharibacteria.</title>
        <authorList>
            <person name="McLean J.S."/>
            <person name="Bor B."/>
            <person name="To T.T."/>
            <person name="Liu Q."/>
            <person name="Kearns K.A."/>
            <person name="Solden L.M."/>
            <person name="Wrighton K.C."/>
            <person name="He X."/>
            <person name="Shi W."/>
        </authorList>
    </citation>
    <scope>NUCLEOTIDE SEQUENCE [LARGE SCALE GENOMIC DNA]</scope>
    <source>
        <strain evidence="9 10">TM7_G3_2_Rum_HOT_351B</strain>
    </source>
</reference>
<dbReference type="Pfam" id="PF26594">
    <property type="entry name" value="KH_NusA_2nd"/>
    <property type="match status" value="1"/>
</dbReference>
<dbReference type="EMBL" id="PRLM01000001">
    <property type="protein sequence ID" value="RYC75073.1"/>
    <property type="molecule type" value="Genomic_DNA"/>
</dbReference>
<dbReference type="InterPro" id="IPR036555">
    <property type="entry name" value="NusA_N_sf"/>
</dbReference>
<evidence type="ECO:0000256" key="3">
    <source>
        <dbReference type="ARBA" id="ARBA00022814"/>
    </source>
</evidence>
<dbReference type="SUPFAM" id="SSF54814">
    <property type="entry name" value="Prokaryotic type KH domain (KH-domain type II)"/>
    <property type="match status" value="2"/>
</dbReference>
<dbReference type="InterPro" id="IPR058582">
    <property type="entry name" value="KH_NusA_2nd"/>
</dbReference>
<dbReference type="PANTHER" id="PTHR22648">
    <property type="entry name" value="TRANSCRIPTION TERMINATION FACTOR NUSA"/>
    <property type="match status" value="1"/>
</dbReference>
<dbReference type="NCBIfam" id="TIGR01953">
    <property type="entry name" value="NusA"/>
    <property type="match status" value="1"/>
</dbReference>
<accession>A0ABY0FMC8</accession>
<reference evidence="9 10" key="2">
    <citation type="journal article" date="2020" name="Cell Rep.">
        <title>Acquisition and Adaptation of Ultra-small Parasitic Reduced Genome Bacteria to Mammalian Hosts.</title>
        <authorList>
            <person name="McLean J.S."/>
            <person name="Bor B."/>
            <person name="Kerns K.A."/>
            <person name="Liu Q."/>
            <person name="To T.T."/>
            <person name="Solden L."/>
            <person name="Hendrickson E.L."/>
            <person name="Wrighton K."/>
            <person name="Shi W."/>
            <person name="He X."/>
        </authorList>
    </citation>
    <scope>NUCLEOTIDE SEQUENCE [LARGE SCALE GENOMIC DNA]</scope>
    <source>
        <strain evidence="9 10">TM7_G3_2_Rum_HOT_351B</strain>
    </source>
</reference>